<organism evidence="12 13">
    <name type="scientific">Parambassis ranga</name>
    <name type="common">Indian glassy fish</name>
    <dbReference type="NCBI Taxonomy" id="210632"/>
    <lineage>
        <taxon>Eukaryota</taxon>
        <taxon>Metazoa</taxon>
        <taxon>Chordata</taxon>
        <taxon>Craniata</taxon>
        <taxon>Vertebrata</taxon>
        <taxon>Euteleostomi</taxon>
        <taxon>Actinopterygii</taxon>
        <taxon>Neopterygii</taxon>
        <taxon>Teleostei</taxon>
        <taxon>Neoteleostei</taxon>
        <taxon>Acanthomorphata</taxon>
        <taxon>Ovalentaria</taxon>
        <taxon>Ambassidae</taxon>
        <taxon>Parambassis</taxon>
    </lineage>
</organism>
<dbReference type="GeneID" id="114438291"/>
<dbReference type="PROSITE" id="PS01176">
    <property type="entry name" value="IF2"/>
    <property type="match status" value="1"/>
</dbReference>
<dbReference type="RefSeq" id="XP_028265318.1">
    <property type="nucleotide sequence ID" value="XM_028409517.1"/>
</dbReference>
<dbReference type="SUPFAM" id="SSF52540">
    <property type="entry name" value="P-loop containing nucleoside triphosphate hydrolases"/>
    <property type="match status" value="1"/>
</dbReference>
<keyword evidence="8" id="KW-0342">GTP-binding</keyword>
<proteinExistence type="inferred from homology"/>
<name>A0A6P7IIC9_9TELE</name>
<dbReference type="InterPro" id="IPR053905">
    <property type="entry name" value="EF-G-like_DII"/>
</dbReference>
<dbReference type="GO" id="GO:0005739">
    <property type="term" value="C:mitochondrion"/>
    <property type="evidence" value="ECO:0007669"/>
    <property type="project" value="UniProtKB-SubCell"/>
</dbReference>
<dbReference type="OrthoDB" id="361630at2759"/>
<reference evidence="13 14" key="1">
    <citation type="submission" date="2025-04" db="UniProtKB">
        <authorList>
            <consortium name="RefSeq"/>
        </authorList>
    </citation>
    <scope>IDENTIFICATION</scope>
</reference>
<dbReference type="CDD" id="cd22265">
    <property type="entry name" value="UDM1_RNF168"/>
    <property type="match status" value="1"/>
</dbReference>
<dbReference type="GO" id="GO:0005525">
    <property type="term" value="F:GTP binding"/>
    <property type="evidence" value="ECO:0007669"/>
    <property type="project" value="UniProtKB-KW"/>
</dbReference>
<gene>
    <name evidence="13 14" type="primary">mtif2</name>
</gene>
<protein>
    <recommendedName>
        <fullName evidence="10">Translation initiation factor IF-2, mitochondrial</fullName>
    </recommendedName>
</protein>
<evidence type="ECO:0000256" key="4">
    <source>
        <dbReference type="ARBA" id="ARBA00022741"/>
    </source>
</evidence>
<comment type="function">
    <text evidence="9">One of the essential components for the initiation of protein synthesis. Protects formylmethionyl-tRNA from spontaneous hydrolysis and promotes its binding to the 30S ribosomal subunits. Also involved in the hydrolysis of GTP during the formation of the 70S ribosomal complex.</text>
</comment>
<dbReference type="NCBIfam" id="TIGR00231">
    <property type="entry name" value="small_GTP"/>
    <property type="match status" value="1"/>
</dbReference>
<dbReference type="InterPro" id="IPR015760">
    <property type="entry name" value="TIF_IF2"/>
</dbReference>
<dbReference type="InterPro" id="IPR027417">
    <property type="entry name" value="P-loop_NTPase"/>
</dbReference>
<evidence type="ECO:0000256" key="2">
    <source>
        <dbReference type="ARBA" id="ARBA00007733"/>
    </source>
</evidence>
<dbReference type="GO" id="GO:0003924">
    <property type="term" value="F:GTPase activity"/>
    <property type="evidence" value="ECO:0007669"/>
    <property type="project" value="InterPro"/>
</dbReference>
<evidence type="ECO:0000256" key="5">
    <source>
        <dbReference type="ARBA" id="ARBA00022917"/>
    </source>
</evidence>
<evidence type="ECO:0000256" key="9">
    <source>
        <dbReference type="ARBA" id="ARBA00025162"/>
    </source>
</evidence>
<keyword evidence="3 13" id="KW-0396">Initiation factor</keyword>
<keyword evidence="5" id="KW-0648">Protein biosynthesis</keyword>
<evidence type="ECO:0000259" key="11">
    <source>
        <dbReference type="PROSITE" id="PS51722"/>
    </source>
</evidence>
<evidence type="ECO:0000313" key="14">
    <source>
        <dbReference type="RefSeq" id="XP_028265325.1"/>
    </source>
</evidence>
<dbReference type="Pfam" id="PF22042">
    <property type="entry name" value="EF-G_D2"/>
    <property type="match status" value="1"/>
</dbReference>
<dbReference type="InterPro" id="IPR005225">
    <property type="entry name" value="Small_GTP-bd"/>
</dbReference>
<dbReference type="FunFam" id="3.40.50.300:FF:000019">
    <property type="entry name" value="Translation initiation factor IF-2"/>
    <property type="match status" value="1"/>
</dbReference>
<dbReference type="InterPro" id="IPR044145">
    <property type="entry name" value="IF2_II"/>
</dbReference>
<comment type="subcellular location">
    <subcellularLocation>
        <location evidence="1">Mitochondrion</location>
    </subcellularLocation>
</comment>
<keyword evidence="7" id="KW-0496">Mitochondrion</keyword>
<keyword evidence="4" id="KW-0547">Nucleotide-binding</keyword>
<dbReference type="Gene3D" id="3.40.50.300">
    <property type="entry name" value="P-loop containing nucleotide triphosphate hydrolases"/>
    <property type="match status" value="1"/>
</dbReference>
<dbReference type="SUPFAM" id="SSF52156">
    <property type="entry name" value="Initiation factor IF2/eIF5b, domain 3"/>
    <property type="match status" value="1"/>
</dbReference>
<dbReference type="CDD" id="cd03692">
    <property type="entry name" value="mtIF2_IVc"/>
    <property type="match status" value="1"/>
</dbReference>
<dbReference type="Pfam" id="PF00009">
    <property type="entry name" value="GTP_EFTU"/>
    <property type="match status" value="1"/>
</dbReference>
<dbReference type="CDD" id="cd03702">
    <property type="entry name" value="IF2_mtIF2_II"/>
    <property type="match status" value="1"/>
</dbReference>
<evidence type="ECO:0000256" key="10">
    <source>
        <dbReference type="ARBA" id="ARBA00044200"/>
    </source>
</evidence>
<sequence>MNVMSSVMRGAWRLVHTDPALLSRFLSPAFLCPSRSPASLLTCGQNRNIASKQVKGQKKQQKKQTVKVDQQEVEIRHGMTAAALAKAINKDFDHVLEALLNTSVDLDSLEPHSVLEERWIKEVVTRSGMKFRWAKLSESKERPNRDAHCRPPADPAHLVSRPPVVTIMGHVDHGKTTLLDSLRKSQIVSTEAGGITQHIGAFLVQLPTGEKITFLDTPGHAAFSSMRARGANATDILILVVAADDGVMNQTVESIQHAKRAKVPLIVAVNKCDKPQADPQKVKQELLAHDVVCEEFGGDVQAIHISALKGDNLLALAEATVTLAEVLELKADPSGPVEGLVIESRTDKGRGPVTTAIIQRGTLKRGCVLVAGKSWAKVRFLFDENGQAVTEAGPSAAVEVVGWKELPSAGESILEVESEQRAREVVEWRSQEKEQQKLQEEQSAIELKQKLHQEEYRQERERMTHLSWRQRRVAMYLANKDKFSSRPSERAQSEQLSLPLIIKGDVDGSVEAILSILDSYDAQQQCQLEVIHFGIGDISENDINMADTFRGSIYGFNVAASRPIEQLAAKKGVPLRLHRVIYKLIDQLKDELSSKLPPLVSENIIGEATVLAMFDVTIGKKKVPVAGCRVQKGQLDRKLKFRLIRGRDAIWEGSLLALKHLKDDVQTVRTGMECGLSIHGNVEFRAGDVIQCLEEVDAPHVISWDPGF</sequence>
<evidence type="ECO:0000256" key="1">
    <source>
        <dbReference type="ARBA" id="ARBA00004173"/>
    </source>
</evidence>
<dbReference type="CTD" id="4528"/>
<feature type="domain" description="Tr-type G" evidence="11">
    <location>
        <begin position="160"/>
        <end position="330"/>
    </location>
</feature>
<dbReference type="PROSITE" id="PS51722">
    <property type="entry name" value="G_TR_2"/>
    <property type="match status" value="1"/>
</dbReference>
<dbReference type="SUPFAM" id="SSF50447">
    <property type="entry name" value="Translation proteins"/>
    <property type="match status" value="2"/>
</dbReference>
<dbReference type="RefSeq" id="XP_028265325.1">
    <property type="nucleotide sequence ID" value="XM_028409524.1"/>
</dbReference>
<dbReference type="InterPro" id="IPR000178">
    <property type="entry name" value="TF_IF2_bacterial-like"/>
</dbReference>
<dbReference type="FunFam" id="2.40.30.10:FF:000008">
    <property type="entry name" value="Translation initiation factor IF-2"/>
    <property type="match status" value="1"/>
</dbReference>
<evidence type="ECO:0000313" key="13">
    <source>
        <dbReference type="RefSeq" id="XP_028265318.1"/>
    </source>
</evidence>
<dbReference type="PANTHER" id="PTHR43381:SF20">
    <property type="entry name" value="TRANSLATION INITIATION FACTOR IF-2, MITOCHONDRIAL"/>
    <property type="match status" value="1"/>
</dbReference>
<comment type="similarity">
    <text evidence="2">Belongs to the TRAFAC class translation factor GTPase superfamily. Classic translation factor GTPase family. IF-2 subfamily.</text>
</comment>
<dbReference type="AlphaFoldDB" id="A0A6P7IIC9"/>
<dbReference type="PANTHER" id="PTHR43381">
    <property type="entry name" value="TRANSLATION INITIATION FACTOR IF-2-RELATED"/>
    <property type="match status" value="1"/>
</dbReference>
<evidence type="ECO:0000256" key="7">
    <source>
        <dbReference type="ARBA" id="ARBA00023128"/>
    </source>
</evidence>
<dbReference type="FunFam" id="3.40.50.10050:FF:000001">
    <property type="entry name" value="Translation initiation factor IF-2"/>
    <property type="match status" value="1"/>
</dbReference>
<dbReference type="HAMAP" id="MF_00100_B">
    <property type="entry name" value="IF_2_B"/>
    <property type="match status" value="1"/>
</dbReference>
<evidence type="ECO:0000313" key="12">
    <source>
        <dbReference type="Proteomes" id="UP000515145"/>
    </source>
</evidence>
<dbReference type="FunFam" id="2.40.30.10:FF:000007">
    <property type="entry name" value="Translation initiation factor IF-2"/>
    <property type="match status" value="1"/>
</dbReference>
<dbReference type="Pfam" id="PF11987">
    <property type="entry name" value="IF-2"/>
    <property type="match status" value="1"/>
</dbReference>
<dbReference type="Proteomes" id="UP000515145">
    <property type="component" value="Chromosome 1"/>
</dbReference>
<dbReference type="Gene3D" id="2.40.30.10">
    <property type="entry name" value="Translation factors"/>
    <property type="match status" value="2"/>
</dbReference>
<evidence type="ECO:0000256" key="6">
    <source>
        <dbReference type="ARBA" id="ARBA00022946"/>
    </source>
</evidence>
<dbReference type="CDD" id="cd01887">
    <property type="entry name" value="IF2_eIF5B"/>
    <property type="match status" value="1"/>
</dbReference>
<dbReference type="InterPro" id="IPR009000">
    <property type="entry name" value="Transl_B-barrel_sf"/>
</dbReference>
<accession>A0A6P7IIC9</accession>
<keyword evidence="12" id="KW-1185">Reference proteome</keyword>
<evidence type="ECO:0000256" key="3">
    <source>
        <dbReference type="ARBA" id="ARBA00022540"/>
    </source>
</evidence>
<dbReference type="Gene3D" id="3.40.50.10050">
    <property type="entry name" value="Translation initiation factor IF- 2, domain 3"/>
    <property type="match status" value="1"/>
</dbReference>
<evidence type="ECO:0000256" key="8">
    <source>
        <dbReference type="ARBA" id="ARBA00023134"/>
    </source>
</evidence>
<dbReference type="InterPro" id="IPR023115">
    <property type="entry name" value="TIF_IF2_dom3"/>
</dbReference>
<keyword evidence="6" id="KW-0809">Transit peptide</keyword>
<dbReference type="InterPro" id="IPR036925">
    <property type="entry name" value="TIF_IF2_dom3_sf"/>
</dbReference>
<dbReference type="GO" id="GO:0003743">
    <property type="term" value="F:translation initiation factor activity"/>
    <property type="evidence" value="ECO:0007669"/>
    <property type="project" value="UniProtKB-KW"/>
</dbReference>
<dbReference type="InterPro" id="IPR000795">
    <property type="entry name" value="T_Tr_GTP-bd_dom"/>
</dbReference>